<evidence type="ECO:0000256" key="9">
    <source>
        <dbReference type="ARBA" id="ARBA00023136"/>
    </source>
</evidence>
<protein>
    <recommendedName>
        <fullName evidence="14">Leucine-rich repeat-containing N-terminal plant-type domain-containing protein</fullName>
    </recommendedName>
</protein>
<sequence length="831" mass="94183">MALKFLNAIIVFLLNMNWGIGDYTNIRCIESEREALLEFKYSLTGESDWLSSWGDEDGKEECCKWQGVQCSNTTGHVIKLDLKAHDLRGKLSHSLMELQSLEYLDLSFNYLVEDENLKWLSYLSSLEYLDLSYVYLYKANDWVEVVSGLSKLSTLKLSRCYLPTRNLSPSFFNASTSLVTLDLHQNYMSLSTSSILFEYLFKSTYKTLVSLDLSSNNVNGLVPSSFGKMVALRDLDLSDNQLEGMVPESFGNLCSLRSLNLSRNHLNGSLAFLHNFSSCANSSVLEILRLHSNSFSGSLPDDLSLFPRLKEIDVGNNYFNGTLSSSIGNLFELEILNVPSNSLQGVFSEQHLSNLSRLRILDLSSNSVTMKLSFNWFPPFNLEFLSLRSCKSGPYFPNWLATQKNIRYLDLSGNGIIGTIPKWFWDFTPDMHYLNLSKNQIHGRLPMLPTKFPSLLVLDMSSNSFDGPLPPFPTDLTILNLSNNFISDSIMSFCNSKSMLFQYLDLSNNQLSGVLLDHCVSRWTRLQFLNLANNYFSGEISSFFDSLPHIENLNLRNNSFSGELPWTLRTCETLKFLDLSDNKFSGNILHMIGTRLLSLEILIMQSNEFKGRIPLSLCELMDLQVLDLAENNIFGNIPQCFKSLRTINLSGNNLARKFSDIISSLYALNVLNLSRNNLAGELPQSIEEMTQLMSLDLSQNQFSGEIPMNLSKLAFIKHLNLSYNHFSGRISSSVQLKRFNADSYIGNDALCGPPITQNCPLEAPSDEFKKWLYIGLAMGFFVGFCGTFGSLLISRTWRHAYFSMLFKLKEWVLRRFALYRAGIQWSLQKGG</sequence>
<evidence type="ECO:0000313" key="15">
    <source>
        <dbReference type="EMBL" id="KAF3441406.1"/>
    </source>
</evidence>
<comment type="similarity">
    <text evidence="2">Belongs to the RLP family.</text>
</comment>
<evidence type="ECO:0000256" key="5">
    <source>
        <dbReference type="ARBA" id="ARBA00022692"/>
    </source>
</evidence>
<keyword evidence="3" id="KW-1003">Cell membrane</keyword>
<dbReference type="Pfam" id="PF08263">
    <property type="entry name" value="LRRNT_2"/>
    <property type="match status" value="1"/>
</dbReference>
<dbReference type="Proteomes" id="UP000796880">
    <property type="component" value="Unassembled WGS sequence"/>
</dbReference>
<dbReference type="SUPFAM" id="SSF52047">
    <property type="entry name" value="RNI-like"/>
    <property type="match status" value="1"/>
</dbReference>
<dbReference type="GO" id="GO:0005886">
    <property type="term" value="C:plasma membrane"/>
    <property type="evidence" value="ECO:0007669"/>
    <property type="project" value="UniProtKB-SubCell"/>
</dbReference>
<feature type="chain" id="PRO_5035452348" description="Leucine-rich repeat-containing N-terminal plant-type domain-containing protein" evidence="13">
    <location>
        <begin position="22"/>
        <end position="831"/>
    </location>
</feature>
<evidence type="ECO:0000256" key="1">
    <source>
        <dbReference type="ARBA" id="ARBA00004251"/>
    </source>
</evidence>
<evidence type="ECO:0000256" key="10">
    <source>
        <dbReference type="ARBA" id="ARBA00023170"/>
    </source>
</evidence>
<dbReference type="PRINTS" id="PR00019">
    <property type="entry name" value="LEURICHRPT"/>
</dbReference>
<evidence type="ECO:0000313" key="16">
    <source>
        <dbReference type="Proteomes" id="UP000796880"/>
    </source>
</evidence>
<evidence type="ECO:0000256" key="3">
    <source>
        <dbReference type="ARBA" id="ARBA00022475"/>
    </source>
</evidence>
<dbReference type="OrthoDB" id="8731593at2759"/>
<keyword evidence="4" id="KW-0433">Leucine-rich repeat</keyword>
<feature type="transmembrane region" description="Helical" evidence="12">
    <location>
        <begin position="771"/>
        <end position="794"/>
    </location>
</feature>
<evidence type="ECO:0000256" key="13">
    <source>
        <dbReference type="SAM" id="SignalP"/>
    </source>
</evidence>
<accession>A0A8K0E751</accession>
<proteinExistence type="inferred from homology"/>
<organism evidence="15 16">
    <name type="scientific">Rhamnella rubrinervis</name>
    <dbReference type="NCBI Taxonomy" id="2594499"/>
    <lineage>
        <taxon>Eukaryota</taxon>
        <taxon>Viridiplantae</taxon>
        <taxon>Streptophyta</taxon>
        <taxon>Embryophyta</taxon>
        <taxon>Tracheophyta</taxon>
        <taxon>Spermatophyta</taxon>
        <taxon>Magnoliopsida</taxon>
        <taxon>eudicotyledons</taxon>
        <taxon>Gunneridae</taxon>
        <taxon>Pentapetalae</taxon>
        <taxon>rosids</taxon>
        <taxon>fabids</taxon>
        <taxon>Rosales</taxon>
        <taxon>Rhamnaceae</taxon>
        <taxon>rhamnoid group</taxon>
        <taxon>Rhamneae</taxon>
        <taxon>Rhamnella</taxon>
    </lineage>
</organism>
<evidence type="ECO:0000256" key="8">
    <source>
        <dbReference type="ARBA" id="ARBA00022989"/>
    </source>
</evidence>
<comment type="caution">
    <text evidence="15">The sequence shown here is derived from an EMBL/GenBank/DDBJ whole genome shotgun (WGS) entry which is preliminary data.</text>
</comment>
<dbReference type="InterPro" id="IPR046956">
    <property type="entry name" value="RLP23-like"/>
</dbReference>
<dbReference type="Gene3D" id="3.80.10.10">
    <property type="entry name" value="Ribonuclease Inhibitor"/>
    <property type="match status" value="4"/>
</dbReference>
<dbReference type="InterPro" id="IPR013210">
    <property type="entry name" value="LRR_N_plant-typ"/>
</dbReference>
<keyword evidence="5 12" id="KW-0812">Transmembrane</keyword>
<evidence type="ECO:0000256" key="6">
    <source>
        <dbReference type="ARBA" id="ARBA00022729"/>
    </source>
</evidence>
<reference evidence="15" key="1">
    <citation type="submission" date="2020-03" db="EMBL/GenBank/DDBJ databases">
        <title>A high-quality chromosome-level genome assembly of a woody plant with both climbing and erect habits, Rhamnella rubrinervis.</title>
        <authorList>
            <person name="Lu Z."/>
            <person name="Yang Y."/>
            <person name="Zhu X."/>
            <person name="Sun Y."/>
        </authorList>
    </citation>
    <scope>NUCLEOTIDE SEQUENCE</scope>
    <source>
        <strain evidence="15">BYM</strain>
        <tissue evidence="15">Leaf</tissue>
    </source>
</reference>
<comment type="subcellular location">
    <subcellularLocation>
        <location evidence="1">Cell membrane</location>
        <topology evidence="1">Single-pass type I membrane protein</topology>
    </subcellularLocation>
</comment>
<evidence type="ECO:0000256" key="11">
    <source>
        <dbReference type="ARBA" id="ARBA00023180"/>
    </source>
</evidence>
<keyword evidence="9 12" id="KW-0472">Membrane</keyword>
<dbReference type="EMBL" id="VOIH02000007">
    <property type="protein sequence ID" value="KAF3441406.1"/>
    <property type="molecule type" value="Genomic_DNA"/>
</dbReference>
<keyword evidence="7" id="KW-0677">Repeat</keyword>
<dbReference type="PANTHER" id="PTHR48063:SF101">
    <property type="entry name" value="LRR RECEPTOR-LIKE SERINE_THREONINE-PROTEIN KINASE FLS2"/>
    <property type="match status" value="1"/>
</dbReference>
<gene>
    <name evidence="15" type="ORF">FNV43_RR15320</name>
</gene>
<evidence type="ECO:0000256" key="12">
    <source>
        <dbReference type="SAM" id="Phobius"/>
    </source>
</evidence>
<dbReference type="AlphaFoldDB" id="A0A8K0E751"/>
<evidence type="ECO:0000256" key="4">
    <source>
        <dbReference type="ARBA" id="ARBA00022614"/>
    </source>
</evidence>
<keyword evidence="16" id="KW-1185">Reference proteome</keyword>
<dbReference type="FunFam" id="3.80.10.10:FF:000095">
    <property type="entry name" value="LRR receptor-like serine/threonine-protein kinase GSO1"/>
    <property type="match status" value="1"/>
</dbReference>
<dbReference type="InterPro" id="IPR003591">
    <property type="entry name" value="Leu-rich_rpt_typical-subtyp"/>
</dbReference>
<evidence type="ECO:0000259" key="14">
    <source>
        <dbReference type="Pfam" id="PF08263"/>
    </source>
</evidence>
<dbReference type="SMART" id="SM00369">
    <property type="entry name" value="LRR_TYP"/>
    <property type="match status" value="6"/>
</dbReference>
<evidence type="ECO:0000256" key="7">
    <source>
        <dbReference type="ARBA" id="ARBA00022737"/>
    </source>
</evidence>
<dbReference type="Pfam" id="PF13855">
    <property type="entry name" value="LRR_8"/>
    <property type="match status" value="2"/>
</dbReference>
<feature type="signal peptide" evidence="13">
    <location>
        <begin position="1"/>
        <end position="21"/>
    </location>
</feature>
<feature type="domain" description="Leucine-rich repeat-containing N-terminal plant-type" evidence="14">
    <location>
        <begin position="30"/>
        <end position="71"/>
    </location>
</feature>
<dbReference type="SUPFAM" id="SSF52058">
    <property type="entry name" value="L domain-like"/>
    <property type="match status" value="2"/>
</dbReference>
<dbReference type="Pfam" id="PF00560">
    <property type="entry name" value="LRR_1"/>
    <property type="match status" value="8"/>
</dbReference>
<dbReference type="PROSITE" id="PS51450">
    <property type="entry name" value="LRR"/>
    <property type="match status" value="1"/>
</dbReference>
<keyword evidence="6 13" id="KW-0732">Signal</keyword>
<name>A0A8K0E751_9ROSA</name>
<keyword evidence="8 12" id="KW-1133">Transmembrane helix</keyword>
<keyword evidence="10" id="KW-0675">Receptor</keyword>
<dbReference type="FunFam" id="3.80.10.10:FF:001347">
    <property type="entry name" value="LRR receptor-like serine/threonine-protein kinase GSO2"/>
    <property type="match status" value="1"/>
</dbReference>
<dbReference type="PANTHER" id="PTHR48063">
    <property type="entry name" value="LRR RECEPTOR-LIKE KINASE"/>
    <property type="match status" value="1"/>
</dbReference>
<keyword evidence="11" id="KW-0325">Glycoprotein</keyword>
<dbReference type="InterPro" id="IPR001611">
    <property type="entry name" value="Leu-rich_rpt"/>
</dbReference>
<dbReference type="InterPro" id="IPR032675">
    <property type="entry name" value="LRR_dom_sf"/>
</dbReference>
<evidence type="ECO:0000256" key="2">
    <source>
        <dbReference type="ARBA" id="ARBA00009592"/>
    </source>
</evidence>